<name>A0A937X7S4_9BACT</name>
<reference evidence="1 2" key="1">
    <citation type="submission" date="2019-03" db="EMBL/GenBank/DDBJ databases">
        <title>Lake Tanganyika Metagenome-Assembled Genomes (MAGs).</title>
        <authorList>
            <person name="Tran P."/>
        </authorList>
    </citation>
    <scope>NUCLEOTIDE SEQUENCE [LARGE SCALE GENOMIC DNA]</scope>
    <source>
        <strain evidence="1">K_DeepCast_65m_m2_236</strain>
    </source>
</reference>
<comment type="caution">
    <text evidence="1">The sequence shown here is derived from an EMBL/GenBank/DDBJ whole genome shotgun (WGS) entry which is preliminary data.</text>
</comment>
<sequence>MRLSVCLPGEPSLAGAHKTGRSGEVAQSRWQDSTWSVLAPEPFMRWLDRLNAPHLADLCSGITEGDTKRAEEACVAPDGSAPGDWWPVVRGRDVSAAGLSPGPDRLPPRPGAKAGRVLVRDVAPRLIAAAEARQVRCLRTVYCLNLKTPADAQRLAALLNADLLTWIYVRLFYSSKMSPRAANFRFQSQFLGRLPIVLPPPCADLAQWAPEAYGIPAKERDGIRRLLARLRAL</sequence>
<proteinExistence type="predicted"/>
<evidence type="ECO:0000313" key="1">
    <source>
        <dbReference type="EMBL" id="MBM3276322.1"/>
    </source>
</evidence>
<accession>A0A937X7S4</accession>
<evidence type="ECO:0000313" key="2">
    <source>
        <dbReference type="Proteomes" id="UP000703893"/>
    </source>
</evidence>
<organism evidence="1 2">
    <name type="scientific">Candidatus Tanganyikabacteria bacterium</name>
    <dbReference type="NCBI Taxonomy" id="2961651"/>
    <lineage>
        <taxon>Bacteria</taxon>
        <taxon>Bacillati</taxon>
        <taxon>Candidatus Sericytochromatia</taxon>
        <taxon>Candidatus Tanganyikabacteria</taxon>
    </lineage>
</organism>
<protein>
    <submittedName>
        <fullName evidence="1">Uncharacterized protein</fullName>
    </submittedName>
</protein>
<dbReference type="AlphaFoldDB" id="A0A937X7S4"/>
<gene>
    <name evidence="1" type="ORF">FJZ00_14305</name>
</gene>
<dbReference type="Proteomes" id="UP000703893">
    <property type="component" value="Unassembled WGS sequence"/>
</dbReference>
<dbReference type="EMBL" id="VGJX01000969">
    <property type="protein sequence ID" value="MBM3276322.1"/>
    <property type="molecule type" value="Genomic_DNA"/>
</dbReference>